<feature type="region of interest" description="Disordered" evidence="1">
    <location>
        <begin position="55"/>
        <end position="91"/>
    </location>
</feature>
<dbReference type="Proteomes" id="UP000574390">
    <property type="component" value="Unassembled WGS sequence"/>
</dbReference>
<dbReference type="AlphaFoldDB" id="A0A7J6S458"/>
<comment type="caution">
    <text evidence="2">The sequence shown here is derived from an EMBL/GenBank/DDBJ whole genome shotgun (WGS) entry which is preliminary data.</text>
</comment>
<feature type="non-terminal residue" evidence="2">
    <location>
        <position position="148"/>
    </location>
</feature>
<organism evidence="2 3">
    <name type="scientific">Perkinsus olseni</name>
    <name type="common">Perkinsus atlanticus</name>
    <dbReference type="NCBI Taxonomy" id="32597"/>
    <lineage>
        <taxon>Eukaryota</taxon>
        <taxon>Sar</taxon>
        <taxon>Alveolata</taxon>
        <taxon>Perkinsozoa</taxon>
        <taxon>Perkinsea</taxon>
        <taxon>Perkinsida</taxon>
        <taxon>Perkinsidae</taxon>
        <taxon>Perkinsus</taxon>
    </lineage>
</organism>
<feature type="compositionally biased region" description="Polar residues" evidence="1">
    <location>
        <begin position="127"/>
        <end position="139"/>
    </location>
</feature>
<dbReference type="EMBL" id="JABANM010017711">
    <property type="protein sequence ID" value="KAF4727296.1"/>
    <property type="molecule type" value="Genomic_DNA"/>
</dbReference>
<proteinExistence type="predicted"/>
<protein>
    <submittedName>
        <fullName evidence="2">Uncharacterized protein</fullName>
    </submittedName>
</protein>
<evidence type="ECO:0000313" key="3">
    <source>
        <dbReference type="Proteomes" id="UP000574390"/>
    </source>
</evidence>
<sequence length="148" mass="16395">VEAPDRRQLLGDREGTEDVLTEARLALESIGDENDPEEASSAQTAVMRDAVLQMALGEKEEEMGRPASGRRERRRIRAEEKAPDRKRGDGEDFRFDQWTKLRSKESLKLVEPDIDIGTYRTSPLAAPTSSMPDPGSTSAVDDAVHATE</sequence>
<feature type="compositionally biased region" description="Basic and acidic residues" evidence="1">
    <location>
        <begin position="77"/>
        <end position="91"/>
    </location>
</feature>
<feature type="non-terminal residue" evidence="2">
    <location>
        <position position="1"/>
    </location>
</feature>
<accession>A0A7J6S458</accession>
<name>A0A7J6S458_PEROL</name>
<gene>
    <name evidence="2" type="ORF">FOZ62_021280</name>
</gene>
<evidence type="ECO:0000256" key="1">
    <source>
        <dbReference type="SAM" id="MobiDB-lite"/>
    </source>
</evidence>
<reference evidence="2 3" key="1">
    <citation type="submission" date="2020-04" db="EMBL/GenBank/DDBJ databases">
        <title>Perkinsus olseni comparative genomics.</title>
        <authorList>
            <person name="Bogema D.R."/>
        </authorList>
    </citation>
    <scope>NUCLEOTIDE SEQUENCE [LARGE SCALE GENOMIC DNA]</scope>
    <source>
        <strain evidence="2">ATCC PRA-205</strain>
    </source>
</reference>
<evidence type="ECO:0000313" key="2">
    <source>
        <dbReference type="EMBL" id="KAF4727296.1"/>
    </source>
</evidence>
<feature type="region of interest" description="Disordered" evidence="1">
    <location>
        <begin position="118"/>
        <end position="148"/>
    </location>
</feature>